<accession>A0ABU5WGB9</accession>
<comment type="caution">
    <text evidence="1">The sequence shown here is derived from an EMBL/GenBank/DDBJ whole genome shotgun (WGS) entry which is preliminary data.</text>
</comment>
<dbReference type="EMBL" id="JAWRLE010000004">
    <property type="protein sequence ID" value="MEB2578049.1"/>
    <property type="molecule type" value="Genomic_DNA"/>
</dbReference>
<proteinExistence type="predicted"/>
<sequence>MDAFKFEQYCFLRLYAIDLDTAVHTIKVLRRHKRADAQYPLLRDIAVTYARPFSGNEGKKINRHHLSTRHVPATMRDLHSELLRLRKEQFAHTDLKFYRPNISKFHGELKSRFPMSLKSYDYESLLKKLPEIESLIHAVDDSIQAEMAAYEASV</sequence>
<dbReference type="Proteomes" id="UP001304467">
    <property type="component" value="Unassembled WGS sequence"/>
</dbReference>
<protein>
    <recommendedName>
        <fullName evidence="3">HEPN AbiU2-like domain-containing protein</fullName>
    </recommendedName>
</protein>
<name>A0ABU5WGB9_9BURK</name>
<keyword evidence="2" id="KW-1185">Reference proteome</keyword>
<organism evidence="1 2">
    <name type="scientific">Burkholderia anthinoferrum</name>
    <dbReference type="NCBI Taxonomy" id="3090833"/>
    <lineage>
        <taxon>Bacteria</taxon>
        <taxon>Pseudomonadati</taxon>
        <taxon>Pseudomonadota</taxon>
        <taxon>Betaproteobacteria</taxon>
        <taxon>Burkholderiales</taxon>
        <taxon>Burkholderiaceae</taxon>
        <taxon>Burkholderia</taxon>
    </lineage>
</organism>
<gene>
    <name evidence="1" type="ORF">SB593_03595</name>
</gene>
<evidence type="ECO:0000313" key="1">
    <source>
        <dbReference type="EMBL" id="MEB2578049.1"/>
    </source>
</evidence>
<dbReference type="RefSeq" id="WP_143328782.1">
    <property type="nucleotide sequence ID" value="NZ_JAWRKY010000002.1"/>
</dbReference>
<evidence type="ECO:0000313" key="2">
    <source>
        <dbReference type="Proteomes" id="UP001304467"/>
    </source>
</evidence>
<reference evidence="1 2" key="1">
    <citation type="journal article" date="2023" name="Front. Microbiol.">
        <title>Genomic analyses of Burkholderia respiratory isolates indicates two evolutionarily distinct B. anthina clades.</title>
        <authorList>
            <person name="Pham A."/>
            <person name="Volmer J.G."/>
            <person name="Chambers D.C."/>
            <person name="Smith D.J."/>
            <person name="Reid D.W."/>
            <person name="Burr L."/>
            <person name="Wells T.J."/>
        </authorList>
    </citation>
    <scope>NUCLEOTIDE SEQUENCE [LARGE SCALE GENOMIC DNA]</scope>
    <source>
        <strain evidence="1 2">BCCIQ07A</strain>
    </source>
</reference>
<evidence type="ECO:0008006" key="3">
    <source>
        <dbReference type="Google" id="ProtNLM"/>
    </source>
</evidence>